<dbReference type="AlphaFoldDB" id="A0A1A5YTJ1"/>
<dbReference type="InterPro" id="IPR002816">
    <property type="entry name" value="TraB/PrgY/GumN_fam"/>
</dbReference>
<organism evidence="3 4">
    <name type="scientific">Paenibacillus oryzae</name>
    <dbReference type="NCBI Taxonomy" id="1844972"/>
    <lineage>
        <taxon>Bacteria</taxon>
        <taxon>Bacillati</taxon>
        <taxon>Bacillota</taxon>
        <taxon>Bacilli</taxon>
        <taxon>Bacillales</taxon>
        <taxon>Paenibacillaceae</taxon>
        <taxon>Paenibacillus</taxon>
    </lineage>
</organism>
<reference evidence="3 4" key="1">
    <citation type="submission" date="2016-05" db="EMBL/GenBank/DDBJ databases">
        <title>Paenibacillus oryzae. sp. nov., isolated from the rice root.</title>
        <authorList>
            <person name="Zhang J."/>
            <person name="Zhang X."/>
        </authorList>
    </citation>
    <scope>NUCLEOTIDE SEQUENCE [LARGE SCALE GENOMIC DNA]</scope>
    <source>
        <strain evidence="3 4">1DrF-4</strain>
    </source>
</reference>
<name>A0A1A5YTJ1_9BACL</name>
<dbReference type="Pfam" id="PF07833">
    <property type="entry name" value="Cu_amine_oxidN1"/>
    <property type="match status" value="1"/>
</dbReference>
<dbReference type="OrthoDB" id="357294at2"/>
<dbReference type="EMBL" id="LYPA01000023">
    <property type="protein sequence ID" value="OBR68951.1"/>
    <property type="molecule type" value="Genomic_DNA"/>
</dbReference>
<dbReference type="PANTHER" id="PTHR40590">
    <property type="entry name" value="CYTOPLASMIC PROTEIN-RELATED"/>
    <property type="match status" value="1"/>
</dbReference>
<dbReference type="Pfam" id="PF01963">
    <property type="entry name" value="TraB_PrgY_gumN"/>
    <property type="match status" value="1"/>
</dbReference>
<dbReference type="InterPro" id="IPR047111">
    <property type="entry name" value="YbaP-like"/>
</dbReference>
<keyword evidence="1" id="KW-0732">Signal</keyword>
<sequence length="413" mass="45861">MKKLSVLFLSFVMLFVFATGAQAQTAAPSVKVLLGEEQLAFAGAQTFIEKGTTLIPVKPFLEKLGYELSWEAETSTLYASKGELSFVLERDSDEAMANNEGYKLNVAPKIVNGTLYASLRFLAENAGYRIGWDSENRAAALEQQDSKGFFWKVEKDGSVVYLLGSIHVGNEVMYPMRPEINAAYGNSDHLVVEINIAAPMDEQTVADIQKYMTYADGSTLKEHIDAESYTKLQEILKEVGAPETAFDTYKPWAVSNQLTVLKSALGGYETGLGIDMYFLQKAMITGKSILELESYDSQFSMFNNFSDEFTASMLQETIAAYHQPDTTTDTMATMWVDGDDAASAELTNAMKELPEYYKGMIGDRNEGMIEKVEGYLADENKDTYFVVAGYLHMLGDDGIITKLQEKGYTITRQ</sequence>
<accession>A0A1A5YTJ1</accession>
<proteinExistence type="predicted"/>
<dbReference type="Gene3D" id="3.30.457.10">
    <property type="entry name" value="Copper amine oxidase-like, N-terminal domain"/>
    <property type="match status" value="1"/>
</dbReference>
<keyword evidence="4" id="KW-1185">Reference proteome</keyword>
<dbReference type="SUPFAM" id="SSF55383">
    <property type="entry name" value="Copper amine oxidase, domain N"/>
    <property type="match status" value="1"/>
</dbReference>
<gene>
    <name evidence="3" type="ORF">A7K91_15095</name>
</gene>
<feature type="chain" id="PRO_5008340624" description="Copper amine oxidase-like N-terminal domain-containing protein" evidence="1">
    <location>
        <begin position="24"/>
        <end position="413"/>
    </location>
</feature>
<feature type="signal peptide" evidence="1">
    <location>
        <begin position="1"/>
        <end position="23"/>
    </location>
</feature>
<dbReference type="STRING" id="1844972.A7K91_15095"/>
<evidence type="ECO:0000313" key="3">
    <source>
        <dbReference type="EMBL" id="OBR68951.1"/>
    </source>
</evidence>
<dbReference type="InterPro" id="IPR012854">
    <property type="entry name" value="Cu_amine_oxidase-like_N"/>
</dbReference>
<evidence type="ECO:0000313" key="4">
    <source>
        <dbReference type="Proteomes" id="UP000092024"/>
    </source>
</evidence>
<dbReference type="RefSeq" id="WP_068678820.1">
    <property type="nucleotide sequence ID" value="NZ_LYPA01000023.1"/>
</dbReference>
<dbReference type="PANTHER" id="PTHR40590:SF1">
    <property type="entry name" value="CYTOPLASMIC PROTEIN"/>
    <property type="match status" value="1"/>
</dbReference>
<evidence type="ECO:0000259" key="2">
    <source>
        <dbReference type="Pfam" id="PF07833"/>
    </source>
</evidence>
<protein>
    <recommendedName>
        <fullName evidence="2">Copper amine oxidase-like N-terminal domain-containing protein</fullName>
    </recommendedName>
</protein>
<evidence type="ECO:0000256" key="1">
    <source>
        <dbReference type="SAM" id="SignalP"/>
    </source>
</evidence>
<dbReference type="CDD" id="cd14789">
    <property type="entry name" value="Tiki"/>
    <property type="match status" value="1"/>
</dbReference>
<dbReference type="InterPro" id="IPR036582">
    <property type="entry name" value="Mao_N_sf"/>
</dbReference>
<comment type="caution">
    <text evidence="3">The sequence shown here is derived from an EMBL/GenBank/DDBJ whole genome shotgun (WGS) entry which is preliminary data.</text>
</comment>
<feature type="domain" description="Copper amine oxidase-like N-terminal" evidence="2">
    <location>
        <begin position="43"/>
        <end position="138"/>
    </location>
</feature>
<dbReference type="Proteomes" id="UP000092024">
    <property type="component" value="Unassembled WGS sequence"/>
</dbReference>